<dbReference type="GO" id="GO:0003684">
    <property type="term" value="F:damaged DNA binding"/>
    <property type="evidence" value="ECO:0007669"/>
    <property type="project" value="InterPro"/>
</dbReference>
<evidence type="ECO:0000256" key="5">
    <source>
        <dbReference type="ARBA" id="ARBA00023242"/>
    </source>
</evidence>
<organism evidence="10 11">
    <name type="scientific">Hyphopichia burtonii NRRL Y-1933</name>
    <dbReference type="NCBI Taxonomy" id="984485"/>
    <lineage>
        <taxon>Eukaryota</taxon>
        <taxon>Fungi</taxon>
        <taxon>Dikarya</taxon>
        <taxon>Ascomycota</taxon>
        <taxon>Saccharomycotina</taxon>
        <taxon>Pichiomycetes</taxon>
        <taxon>Debaryomycetaceae</taxon>
        <taxon>Hyphopichia</taxon>
    </lineage>
</organism>
<evidence type="ECO:0000313" key="10">
    <source>
        <dbReference type="EMBL" id="ODV70061.1"/>
    </source>
</evidence>
<comment type="similarity">
    <text evidence="2">Belongs to the XPC family.</text>
</comment>
<dbReference type="GO" id="GO:0071942">
    <property type="term" value="C:XPC complex"/>
    <property type="evidence" value="ECO:0007669"/>
    <property type="project" value="TreeGrafter"/>
</dbReference>
<dbReference type="InterPro" id="IPR042488">
    <property type="entry name" value="Rad4_BHD3_sf"/>
</dbReference>
<protein>
    <recommendedName>
        <fullName evidence="12">Rad4-domain-containing protein</fullName>
    </recommendedName>
</protein>
<feature type="compositionally biased region" description="Acidic residues" evidence="6">
    <location>
        <begin position="48"/>
        <end position="66"/>
    </location>
</feature>
<evidence type="ECO:0000259" key="8">
    <source>
        <dbReference type="SMART" id="SM01031"/>
    </source>
</evidence>
<feature type="region of interest" description="Disordered" evidence="6">
    <location>
        <begin position="16"/>
        <end position="35"/>
    </location>
</feature>
<dbReference type="InterPro" id="IPR038765">
    <property type="entry name" value="Papain-like_cys_pep_sf"/>
</dbReference>
<evidence type="ECO:0000259" key="9">
    <source>
        <dbReference type="SMART" id="SM01032"/>
    </source>
</evidence>
<keyword evidence="3" id="KW-0227">DNA damage</keyword>
<dbReference type="Gene3D" id="3.30.70.2460">
    <property type="entry name" value="Rad4, beta-hairpin domain BHD3"/>
    <property type="match status" value="1"/>
</dbReference>
<dbReference type="PANTHER" id="PTHR12135:SF2">
    <property type="entry name" value="DNA REPAIR PROTEIN RAD34"/>
    <property type="match status" value="1"/>
</dbReference>
<dbReference type="SMART" id="SM01030">
    <property type="entry name" value="BHD_1"/>
    <property type="match status" value="1"/>
</dbReference>
<name>A0A1E4RS85_9ASCO</name>
<dbReference type="InterPro" id="IPR018326">
    <property type="entry name" value="Rad4_beta-hairpin_dom1"/>
</dbReference>
<dbReference type="Pfam" id="PF10403">
    <property type="entry name" value="BHD_1"/>
    <property type="match status" value="1"/>
</dbReference>
<dbReference type="Proteomes" id="UP000095085">
    <property type="component" value="Unassembled WGS sequence"/>
</dbReference>
<dbReference type="STRING" id="984485.A0A1E4RS85"/>
<dbReference type="Pfam" id="PF03835">
    <property type="entry name" value="Rad4"/>
    <property type="match status" value="1"/>
</dbReference>
<dbReference type="GO" id="GO:0005737">
    <property type="term" value="C:cytoplasm"/>
    <property type="evidence" value="ECO:0007669"/>
    <property type="project" value="TreeGrafter"/>
</dbReference>
<dbReference type="GO" id="GO:0003697">
    <property type="term" value="F:single-stranded DNA binding"/>
    <property type="evidence" value="ECO:0007669"/>
    <property type="project" value="TreeGrafter"/>
</dbReference>
<accession>A0A1E4RS85</accession>
<keyword evidence="11" id="KW-1185">Reference proteome</keyword>
<keyword evidence="4" id="KW-0234">DNA repair</keyword>
<dbReference type="GO" id="GO:0006298">
    <property type="term" value="P:mismatch repair"/>
    <property type="evidence" value="ECO:0007669"/>
    <property type="project" value="TreeGrafter"/>
</dbReference>
<feature type="domain" description="Rad4 beta-hairpin" evidence="7">
    <location>
        <begin position="443"/>
        <end position="500"/>
    </location>
</feature>
<feature type="domain" description="Rad4 beta-hairpin" evidence="9">
    <location>
        <begin position="581"/>
        <end position="668"/>
    </location>
</feature>
<dbReference type="PANTHER" id="PTHR12135">
    <property type="entry name" value="DNA REPAIR PROTEIN XP-C / RAD4"/>
    <property type="match status" value="1"/>
</dbReference>
<dbReference type="SMART" id="SM01032">
    <property type="entry name" value="BHD_3"/>
    <property type="match status" value="1"/>
</dbReference>
<gene>
    <name evidence="10" type="ORF">HYPBUDRAFT_164637</name>
</gene>
<dbReference type="InterPro" id="IPR018327">
    <property type="entry name" value="BHD_2"/>
</dbReference>
<dbReference type="SUPFAM" id="SSF54001">
    <property type="entry name" value="Cysteine proteinases"/>
    <property type="match status" value="1"/>
</dbReference>
<evidence type="ECO:0000256" key="3">
    <source>
        <dbReference type="ARBA" id="ARBA00022763"/>
    </source>
</evidence>
<evidence type="ECO:0008006" key="12">
    <source>
        <dbReference type="Google" id="ProtNLM"/>
    </source>
</evidence>
<evidence type="ECO:0000313" key="11">
    <source>
        <dbReference type="Proteomes" id="UP000095085"/>
    </source>
</evidence>
<dbReference type="Gene3D" id="3.90.260.10">
    <property type="entry name" value="Transglutaminase-like"/>
    <property type="match status" value="1"/>
</dbReference>
<sequence length="709" mass="82972">MFSDDIATDLFVQNDEFESESDFEQTGQFDEVCPSPKRQKVNDFFASLDDESTEESDGSDESDWEDIPIPSVSNGLIDETAAPESFNIVISNEDSDEAKKQRQRREKLQTLIKEKQKRVSIQYLSVLCYIIHARIRNGWISSRLCHKKLKGLLPESFMKSNYKSLKKLMKNPTNNTVNGESDKLLVYVIKYLIKWFRFNFKIDQNGLRVLGFLPSQGDPTTYFPTANTKIGSLHDFISVIKKFKHNRDTGAQVFTAILRSLGFEANLCMSLMLLPTLRSANLQPKLDKEKLSRNKDNDLLYPYFWTELINPFDRLEIFVVETICFHNEQDRLIRLKRFPSNQRKILSLNEHFTERYAPNLDRFNIMPPMSYVISFTNNNAVKDITPRYKSDISYRYFGRLDLRTESGRVALLVQSLVRSFNKHHNYTFEDYKEFDTLREIAFLNYSIPLTFSSMKKNPNIVTESTLRYNEVLDHNAKPIGSVSITKTKRLEPIYFKNAIIIGKSEQQWKFLGRSIKPDQIEFPIKMTDALQPRTIFKRKVFNSNMLNNQSELNRTKLYSFDQTCPYIKEKVSVSETGEVSLPRNKYGNIEIFKDLMIPDDCYWLKLSDSEKIFRYFKKNKSNPPFAEAMDYVPVVVGFDFRSKLGNAVPIKDGIIILKLQEIQAKKVWLHGKIMIHKLEVQFKELRLLTTWKFFLKSLRIKERVDKDYK</sequence>
<evidence type="ECO:0000259" key="7">
    <source>
        <dbReference type="SMART" id="SM01030"/>
    </source>
</evidence>
<dbReference type="EMBL" id="KV454538">
    <property type="protein sequence ID" value="ODV70061.1"/>
    <property type="molecule type" value="Genomic_DNA"/>
</dbReference>
<keyword evidence="5" id="KW-0539">Nucleus</keyword>
<comment type="subcellular location">
    <subcellularLocation>
        <location evidence="1">Nucleus</location>
    </subcellularLocation>
</comment>
<dbReference type="GO" id="GO:0000111">
    <property type="term" value="C:nucleotide-excision repair factor 2 complex"/>
    <property type="evidence" value="ECO:0007669"/>
    <property type="project" value="TreeGrafter"/>
</dbReference>
<proteinExistence type="inferred from homology"/>
<evidence type="ECO:0000256" key="6">
    <source>
        <dbReference type="SAM" id="MobiDB-lite"/>
    </source>
</evidence>
<feature type="region of interest" description="Disordered" evidence="6">
    <location>
        <begin position="44"/>
        <end position="66"/>
    </location>
</feature>
<dbReference type="Pfam" id="PF10404">
    <property type="entry name" value="BHD_2"/>
    <property type="match status" value="1"/>
</dbReference>
<dbReference type="RefSeq" id="XP_020079128.1">
    <property type="nucleotide sequence ID" value="XM_020222671.1"/>
</dbReference>
<dbReference type="GO" id="GO:0006289">
    <property type="term" value="P:nucleotide-excision repair"/>
    <property type="evidence" value="ECO:0007669"/>
    <property type="project" value="InterPro"/>
</dbReference>
<dbReference type="AlphaFoldDB" id="A0A1E4RS85"/>
<feature type="domain" description="Rad4 beta-hairpin" evidence="8">
    <location>
        <begin position="502"/>
        <end position="569"/>
    </location>
</feature>
<dbReference type="InterPro" id="IPR036985">
    <property type="entry name" value="Transglutaminase-like_sf"/>
</dbReference>
<evidence type="ECO:0000256" key="2">
    <source>
        <dbReference type="ARBA" id="ARBA00009525"/>
    </source>
</evidence>
<evidence type="ECO:0000256" key="4">
    <source>
        <dbReference type="ARBA" id="ARBA00023204"/>
    </source>
</evidence>
<dbReference type="InterPro" id="IPR018325">
    <property type="entry name" value="Rad4/PNGase_transGLS-fold"/>
</dbReference>
<dbReference type="InterPro" id="IPR004583">
    <property type="entry name" value="DNA_repair_Rad4"/>
</dbReference>
<dbReference type="GeneID" id="30997220"/>
<dbReference type="InterPro" id="IPR018328">
    <property type="entry name" value="Rad4_beta-hairpin_dom3"/>
</dbReference>
<dbReference type="SMART" id="SM01031">
    <property type="entry name" value="BHD_2"/>
    <property type="match status" value="1"/>
</dbReference>
<dbReference type="Pfam" id="PF10405">
    <property type="entry name" value="BHD_3"/>
    <property type="match status" value="1"/>
</dbReference>
<evidence type="ECO:0000256" key="1">
    <source>
        <dbReference type="ARBA" id="ARBA00004123"/>
    </source>
</evidence>
<reference evidence="11" key="1">
    <citation type="submission" date="2016-05" db="EMBL/GenBank/DDBJ databases">
        <title>Comparative genomics of biotechnologically important yeasts.</title>
        <authorList>
            <consortium name="DOE Joint Genome Institute"/>
            <person name="Riley R."/>
            <person name="Haridas S."/>
            <person name="Wolfe K.H."/>
            <person name="Lopes M.R."/>
            <person name="Hittinger C.T."/>
            <person name="Goker M."/>
            <person name="Salamov A."/>
            <person name="Wisecaver J."/>
            <person name="Long T.M."/>
            <person name="Aerts A.L."/>
            <person name="Barry K."/>
            <person name="Choi C."/>
            <person name="Clum A."/>
            <person name="Coughlan A.Y."/>
            <person name="Deshpande S."/>
            <person name="Douglass A.P."/>
            <person name="Hanson S.J."/>
            <person name="Klenk H.-P."/>
            <person name="Labutti K."/>
            <person name="Lapidus A."/>
            <person name="Lindquist E."/>
            <person name="Lipzen A."/>
            <person name="Meier-Kolthoff J.P."/>
            <person name="Ohm R.A."/>
            <person name="Otillar R.P."/>
            <person name="Pangilinan J."/>
            <person name="Peng Y."/>
            <person name="Rokas A."/>
            <person name="Rosa C.A."/>
            <person name="Scheuner C."/>
            <person name="Sibirny A.A."/>
            <person name="Slot J.C."/>
            <person name="Stielow J.B."/>
            <person name="Sun H."/>
            <person name="Kurtzman C.P."/>
            <person name="Blackwell M."/>
            <person name="Grigoriev I.V."/>
            <person name="Jeffries T.W."/>
        </authorList>
    </citation>
    <scope>NUCLEOTIDE SEQUENCE [LARGE SCALE GENOMIC DNA]</scope>
    <source>
        <strain evidence="11">NRRL Y-1933</strain>
    </source>
</reference>
<dbReference type="OrthoDB" id="300780at2759"/>